<feature type="transmembrane region" description="Helical" evidence="1">
    <location>
        <begin position="15"/>
        <end position="37"/>
    </location>
</feature>
<evidence type="ECO:0008006" key="4">
    <source>
        <dbReference type="Google" id="ProtNLM"/>
    </source>
</evidence>
<evidence type="ECO:0000313" key="3">
    <source>
        <dbReference type="Proteomes" id="UP000178222"/>
    </source>
</evidence>
<name>A0A1G2RW77_9BACT</name>
<evidence type="ECO:0000256" key="1">
    <source>
        <dbReference type="SAM" id="Phobius"/>
    </source>
</evidence>
<comment type="caution">
    <text evidence="2">The sequence shown here is derived from an EMBL/GenBank/DDBJ whole genome shotgun (WGS) entry which is preliminary data.</text>
</comment>
<keyword evidence="1" id="KW-0812">Transmembrane</keyword>
<sequence length="170" mass="18926">MAEIIPKREEQTPPAVNILLVASLVLAAAVAGGFFILKSLQEQKRVSIQNLEQRLLADPSPEQKQFEDEVLGLKQKLGDFKVLADGRRTPLPLFSFLETSVHPAVAFTGLAVDLEKNKILLEGETDTFKHLDEQILLLRSKSEIKNLHLTEIELGDQGRVEFSVDLSMNP</sequence>
<evidence type="ECO:0000313" key="2">
    <source>
        <dbReference type="EMBL" id="OHA76718.1"/>
    </source>
</evidence>
<protein>
    <recommendedName>
        <fullName evidence="4">PilN domain-containing protein</fullName>
    </recommendedName>
</protein>
<dbReference type="AlphaFoldDB" id="A0A1G2RW77"/>
<accession>A0A1G2RW77</accession>
<gene>
    <name evidence="2" type="ORF">A3J30_02010</name>
</gene>
<dbReference type="EMBL" id="MHUL01000028">
    <property type="protein sequence ID" value="OHA76718.1"/>
    <property type="molecule type" value="Genomic_DNA"/>
</dbReference>
<keyword evidence="1" id="KW-1133">Transmembrane helix</keyword>
<keyword evidence="1" id="KW-0472">Membrane</keyword>
<organism evidence="2 3">
    <name type="scientific">Candidatus Wildermuthbacteria bacterium RIFCSPLOWO2_02_FULL_47_9c</name>
    <dbReference type="NCBI Taxonomy" id="1802466"/>
    <lineage>
        <taxon>Bacteria</taxon>
        <taxon>Candidatus Wildermuthiibacteriota</taxon>
    </lineage>
</organism>
<proteinExistence type="predicted"/>
<dbReference type="Proteomes" id="UP000178222">
    <property type="component" value="Unassembled WGS sequence"/>
</dbReference>
<reference evidence="2 3" key="1">
    <citation type="journal article" date="2016" name="Nat. Commun.">
        <title>Thousands of microbial genomes shed light on interconnected biogeochemical processes in an aquifer system.</title>
        <authorList>
            <person name="Anantharaman K."/>
            <person name="Brown C.T."/>
            <person name="Hug L.A."/>
            <person name="Sharon I."/>
            <person name="Castelle C.J."/>
            <person name="Probst A.J."/>
            <person name="Thomas B.C."/>
            <person name="Singh A."/>
            <person name="Wilkins M.J."/>
            <person name="Karaoz U."/>
            <person name="Brodie E.L."/>
            <person name="Williams K.H."/>
            <person name="Hubbard S.S."/>
            <person name="Banfield J.F."/>
        </authorList>
    </citation>
    <scope>NUCLEOTIDE SEQUENCE [LARGE SCALE GENOMIC DNA]</scope>
</reference>